<evidence type="ECO:0000256" key="1">
    <source>
        <dbReference type="ARBA" id="ARBA00022737"/>
    </source>
</evidence>
<dbReference type="Gene3D" id="1.25.40.10">
    <property type="entry name" value="Tetratricopeptide repeat domain"/>
    <property type="match status" value="1"/>
</dbReference>
<protein>
    <submittedName>
        <fullName evidence="3">Putative pentatricopeptide</fullName>
    </submittedName>
</protein>
<dbReference type="Proteomes" id="UP000238479">
    <property type="component" value="Chromosome 4"/>
</dbReference>
<keyword evidence="4" id="KW-1185">Reference proteome</keyword>
<evidence type="ECO:0000256" key="2">
    <source>
        <dbReference type="PROSITE-ProRule" id="PRU00708"/>
    </source>
</evidence>
<dbReference type="EMBL" id="PDCK01000042">
    <property type="protein sequence ID" value="PRQ40785.1"/>
    <property type="molecule type" value="Genomic_DNA"/>
</dbReference>
<comment type="caution">
    <text evidence="3">The sequence shown here is derived from an EMBL/GenBank/DDBJ whole genome shotgun (WGS) entry which is preliminary data.</text>
</comment>
<dbReference type="AlphaFoldDB" id="A0A2P6R2X4"/>
<proteinExistence type="predicted"/>
<organism evidence="3 4">
    <name type="scientific">Rosa chinensis</name>
    <name type="common">China rose</name>
    <dbReference type="NCBI Taxonomy" id="74649"/>
    <lineage>
        <taxon>Eukaryota</taxon>
        <taxon>Viridiplantae</taxon>
        <taxon>Streptophyta</taxon>
        <taxon>Embryophyta</taxon>
        <taxon>Tracheophyta</taxon>
        <taxon>Spermatophyta</taxon>
        <taxon>Magnoliopsida</taxon>
        <taxon>eudicotyledons</taxon>
        <taxon>Gunneridae</taxon>
        <taxon>Pentapetalae</taxon>
        <taxon>rosids</taxon>
        <taxon>fabids</taxon>
        <taxon>Rosales</taxon>
        <taxon>Rosaceae</taxon>
        <taxon>Rosoideae</taxon>
        <taxon>Rosoideae incertae sedis</taxon>
        <taxon>Rosa</taxon>
    </lineage>
</organism>
<dbReference type="PANTHER" id="PTHR47926">
    <property type="entry name" value="PENTATRICOPEPTIDE REPEAT-CONTAINING PROTEIN"/>
    <property type="match status" value="1"/>
</dbReference>
<dbReference type="PROSITE" id="PS51375">
    <property type="entry name" value="PPR"/>
    <property type="match status" value="1"/>
</dbReference>
<keyword evidence="1" id="KW-0677">Repeat</keyword>
<dbReference type="GO" id="GO:0003723">
    <property type="term" value="F:RNA binding"/>
    <property type="evidence" value="ECO:0007669"/>
    <property type="project" value="InterPro"/>
</dbReference>
<accession>A0A2P6R2X4</accession>
<reference evidence="3 4" key="1">
    <citation type="journal article" date="2018" name="Nat. Genet.">
        <title>The Rosa genome provides new insights in the design of modern roses.</title>
        <authorList>
            <person name="Bendahmane M."/>
        </authorList>
    </citation>
    <scope>NUCLEOTIDE SEQUENCE [LARGE SCALE GENOMIC DNA]</scope>
    <source>
        <strain evidence="4">cv. Old Blush</strain>
    </source>
</reference>
<dbReference type="InterPro" id="IPR002885">
    <property type="entry name" value="PPR_rpt"/>
</dbReference>
<feature type="repeat" description="PPR" evidence="2">
    <location>
        <begin position="23"/>
        <end position="57"/>
    </location>
</feature>
<name>A0A2P6R2X4_ROSCH</name>
<gene>
    <name evidence="3" type="ORF">RchiOBHm_Chr4g0439821</name>
</gene>
<sequence>MMMVMCGELGYARKVFNEIPQRDSVSWNSMISGYTKMGHARDVVGLFGEMREAGFEQNEMTLVSVLGACRDLGDLSLGRWVEDFVVQKKLQLNSYLGSALIGMYGKVVICVRQGGCLIV</sequence>
<dbReference type="Pfam" id="PF13041">
    <property type="entry name" value="PPR_2"/>
    <property type="match status" value="1"/>
</dbReference>
<dbReference type="NCBIfam" id="TIGR00756">
    <property type="entry name" value="PPR"/>
    <property type="match status" value="1"/>
</dbReference>
<dbReference type="OMA" id="ACGHETN"/>
<dbReference type="PANTHER" id="PTHR47926:SF355">
    <property type="entry name" value="DYW DOMAIN-CONTAINING PROTEIN"/>
    <property type="match status" value="1"/>
</dbReference>
<dbReference type="Gramene" id="PRQ40785">
    <property type="protein sequence ID" value="PRQ40785"/>
    <property type="gene ID" value="RchiOBHm_Chr4g0439821"/>
</dbReference>
<dbReference type="GO" id="GO:0009451">
    <property type="term" value="P:RNA modification"/>
    <property type="evidence" value="ECO:0007669"/>
    <property type="project" value="InterPro"/>
</dbReference>
<evidence type="ECO:0000313" key="3">
    <source>
        <dbReference type="EMBL" id="PRQ40785.1"/>
    </source>
</evidence>
<dbReference type="InterPro" id="IPR046960">
    <property type="entry name" value="PPR_At4g14850-like_plant"/>
</dbReference>
<dbReference type="InterPro" id="IPR011990">
    <property type="entry name" value="TPR-like_helical_dom_sf"/>
</dbReference>
<evidence type="ECO:0000313" key="4">
    <source>
        <dbReference type="Proteomes" id="UP000238479"/>
    </source>
</evidence>